<dbReference type="EMBL" id="WWCX01000001">
    <property type="protein sequence ID" value="MYM92754.1"/>
    <property type="molecule type" value="Genomic_DNA"/>
</dbReference>
<protein>
    <submittedName>
        <fullName evidence="1">Uncharacterized protein</fullName>
    </submittedName>
</protein>
<accession>A0A845GEM7</accession>
<gene>
    <name evidence="1" type="ORF">GTP90_02630</name>
</gene>
<sequence length="141" mass="15294">MERSQTVQIRAWRNTQLSVFWRDLSGQTNYKIMIGLAQIDTTKTASICGRRKKVHFVSNGGQHGVIVEDLASGTFASPNCGGPAGIFAALTMQSAFLTAVEWTEESIARARFEVICAGKCSQMVGDILVPTTCPCSIPRPV</sequence>
<evidence type="ECO:0000313" key="2">
    <source>
        <dbReference type="Proteomes" id="UP000447355"/>
    </source>
</evidence>
<dbReference type="RefSeq" id="WP_161082012.1">
    <property type="nucleotide sequence ID" value="NZ_WWCX01000001.1"/>
</dbReference>
<name>A0A845GEM7_9BURK</name>
<comment type="caution">
    <text evidence="1">The sequence shown here is derived from an EMBL/GenBank/DDBJ whole genome shotgun (WGS) entry which is preliminary data.</text>
</comment>
<evidence type="ECO:0000313" key="1">
    <source>
        <dbReference type="EMBL" id="MYM92754.1"/>
    </source>
</evidence>
<dbReference type="AlphaFoldDB" id="A0A845GEM7"/>
<proteinExistence type="predicted"/>
<reference evidence="1" key="1">
    <citation type="submission" date="2019-12" db="EMBL/GenBank/DDBJ databases">
        <title>Novel species isolated from a subtropical stream in China.</title>
        <authorList>
            <person name="Lu H."/>
        </authorList>
    </citation>
    <scope>NUCLEOTIDE SEQUENCE [LARGE SCALE GENOMIC DNA]</scope>
    <source>
        <strain evidence="1">FT81W</strain>
    </source>
</reference>
<dbReference type="Proteomes" id="UP000447355">
    <property type="component" value="Unassembled WGS sequence"/>
</dbReference>
<organism evidence="1 2">
    <name type="scientific">Duganella vulcania</name>
    <dbReference type="NCBI Taxonomy" id="2692166"/>
    <lineage>
        <taxon>Bacteria</taxon>
        <taxon>Pseudomonadati</taxon>
        <taxon>Pseudomonadota</taxon>
        <taxon>Betaproteobacteria</taxon>
        <taxon>Burkholderiales</taxon>
        <taxon>Oxalobacteraceae</taxon>
        <taxon>Telluria group</taxon>
        <taxon>Duganella</taxon>
    </lineage>
</organism>